<dbReference type="EMBL" id="QQWO01000026">
    <property type="protein sequence ID" value="RSU99156.1"/>
    <property type="molecule type" value="Genomic_DNA"/>
</dbReference>
<reference evidence="3 5" key="3">
    <citation type="submission" date="2018-07" db="EMBL/GenBank/DDBJ databases">
        <title>Genomic and Epidemiologic Investigation of an Indolent Hospital Outbreak.</title>
        <authorList>
            <person name="Johnson R.C."/>
            <person name="Deming C."/>
            <person name="Conlan S."/>
            <person name="Zellmer C.J."/>
            <person name="Michelin A.V."/>
            <person name="Lee-Lin S."/>
            <person name="Thomas P.J."/>
            <person name="Park M."/>
            <person name="Weingarten R.A."/>
            <person name="Less J."/>
            <person name="Dekker J.P."/>
            <person name="Frank K.M."/>
            <person name="Musser K.A."/>
            <person name="Mcquiston J.R."/>
            <person name="Henderson D.K."/>
            <person name="Lau A.F."/>
            <person name="Palmore T.N."/>
            <person name="Segre J.A."/>
        </authorList>
    </citation>
    <scope>NUCLEOTIDE SEQUENCE [LARGE SCALE GENOMIC DNA]</scope>
    <source>
        <strain evidence="3 5">SK-NIH.Env10_0317</strain>
    </source>
</reference>
<dbReference type="InterPro" id="IPR031856">
    <property type="entry name" value="YdaS_toxin-like"/>
</dbReference>
<evidence type="ECO:0000313" key="4">
    <source>
        <dbReference type="Proteomes" id="UP000185161"/>
    </source>
</evidence>
<evidence type="ECO:0008006" key="6">
    <source>
        <dbReference type="Google" id="ProtNLM"/>
    </source>
</evidence>
<feature type="region of interest" description="Disordered" evidence="1">
    <location>
        <begin position="61"/>
        <end position="87"/>
    </location>
</feature>
<dbReference type="STRING" id="93064.BRX40_13725"/>
<dbReference type="OrthoDB" id="8526323at2"/>
<name>A0A1L6JBU2_9SPHN</name>
<dbReference type="Gene3D" id="1.10.260.40">
    <property type="entry name" value="lambda repressor-like DNA-binding domains"/>
    <property type="match status" value="1"/>
</dbReference>
<reference evidence="2" key="1">
    <citation type="submission" date="2016-12" db="EMBL/GenBank/DDBJ databases">
        <title>Whole genome sequencing of Sphingomonas koreensis.</title>
        <authorList>
            <person name="Conlan S."/>
            <person name="Thomas P.J."/>
            <person name="Mullikin J."/>
            <person name="Palmore T.N."/>
            <person name="Frank K.M."/>
            <person name="Segre J.A."/>
        </authorList>
    </citation>
    <scope>NUCLEOTIDE SEQUENCE</scope>
    <source>
        <strain evidence="2">ABOJV</strain>
    </source>
</reference>
<evidence type="ECO:0000313" key="3">
    <source>
        <dbReference type="EMBL" id="RSU99156.1"/>
    </source>
</evidence>
<dbReference type="GO" id="GO:0003677">
    <property type="term" value="F:DNA binding"/>
    <property type="evidence" value="ECO:0007669"/>
    <property type="project" value="InterPro"/>
</dbReference>
<dbReference type="InterPro" id="IPR010982">
    <property type="entry name" value="Lambda_DNA-bd_dom_sf"/>
</dbReference>
<keyword evidence="4" id="KW-1185">Reference proteome</keyword>
<dbReference type="Pfam" id="PF15943">
    <property type="entry name" value="YdaS_toxin"/>
    <property type="match status" value="1"/>
</dbReference>
<gene>
    <name evidence="2" type="ORF">BRX40_13725</name>
    <name evidence="3" type="ORF">CA257_21125</name>
</gene>
<evidence type="ECO:0000313" key="5">
    <source>
        <dbReference type="Proteomes" id="UP000286681"/>
    </source>
</evidence>
<dbReference type="KEGG" id="skr:BRX40_13725"/>
<protein>
    <recommendedName>
        <fullName evidence="6">YdaS antitoxin of YdaST toxin-antitoxin system</fullName>
    </recommendedName>
</protein>
<dbReference type="GeneID" id="44133624"/>
<dbReference type="SUPFAM" id="SSF47413">
    <property type="entry name" value="lambda repressor-like DNA-binding domains"/>
    <property type="match status" value="1"/>
</dbReference>
<sequence length="87" mass="9589">MGIESSIDTALARAVRRSGSQSAFGRLIGRGQATVHDWLKDDRPLPGEYVLLVERETGVPKEDLRPDLYPPSLTNSAARDRLEGVRT</sequence>
<organism evidence="2 4">
    <name type="scientific">Sphingomonas koreensis</name>
    <dbReference type="NCBI Taxonomy" id="93064"/>
    <lineage>
        <taxon>Bacteria</taxon>
        <taxon>Pseudomonadati</taxon>
        <taxon>Pseudomonadota</taxon>
        <taxon>Alphaproteobacteria</taxon>
        <taxon>Sphingomonadales</taxon>
        <taxon>Sphingomonadaceae</taxon>
        <taxon>Sphingomonas</taxon>
    </lineage>
</organism>
<evidence type="ECO:0000313" key="2">
    <source>
        <dbReference type="EMBL" id="APR53346.1"/>
    </source>
</evidence>
<feature type="compositionally biased region" description="Basic and acidic residues" evidence="1">
    <location>
        <begin position="78"/>
        <end position="87"/>
    </location>
</feature>
<dbReference type="Proteomes" id="UP000185161">
    <property type="component" value="Chromosome"/>
</dbReference>
<proteinExistence type="predicted"/>
<evidence type="ECO:0000256" key="1">
    <source>
        <dbReference type="SAM" id="MobiDB-lite"/>
    </source>
</evidence>
<dbReference type="AlphaFoldDB" id="A0A1L6JBU2"/>
<dbReference type="RefSeq" id="WP_075151984.1">
    <property type="nucleotide sequence ID" value="NZ_CP018820.1"/>
</dbReference>
<dbReference type="Proteomes" id="UP000286681">
    <property type="component" value="Unassembled WGS sequence"/>
</dbReference>
<dbReference type="EMBL" id="CP018820">
    <property type="protein sequence ID" value="APR53346.1"/>
    <property type="molecule type" value="Genomic_DNA"/>
</dbReference>
<reference evidence="4" key="2">
    <citation type="submission" date="2016-12" db="EMBL/GenBank/DDBJ databases">
        <title>Whole genome sequencing of Sphingomonas sp. ABOJV.</title>
        <authorList>
            <person name="Conlan S."/>
            <person name="Thomas P.J."/>
            <person name="Mullikin J."/>
            <person name="Palmore T.N."/>
            <person name="Frank K.M."/>
            <person name="Segre J.A."/>
        </authorList>
    </citation>
    <scope>NUCLEOTIDE SEQUENCE [LARGE SCALE GENOMIC DNA]</scope>
    <source>
        <strain evidence="4">ABOJV</strain>
    </source>
</reference>
<accession>A0A1L6JBU2</accession>